<dbReference type="PROSITE" id="PS51352">
    <property type="entry name" value="THIOREDOXIN_2"/>
    <property type="match status" value="1"/>
</dbReference>
<evidence type="ECO:0000256" key="2">
    <source>
        <dbReference type="ARBA" id="ARBA00022748"/>
    </source>
</evidence>
<dbReference type="PANTHER" id="PTHR42852:SF17">
    <property type="entry name" value="THIOREDOXIN-LIKE PROTEIN HI_1115"/>
    <property type="match status" value="1"/>
</dbReference>
<dbReference type="InterPro" id="IPR013766">
    <property type="entry name" value="Thioredoxin_domain"/>
</dbReference>
<keyword evidence="3" id="KW-0676">Redox-active center</keyword>
<sequence length="228" mass="24170">MTDNTEKSSRGRLPTIAAAALLVAGAGVLYVNGGASGKKGSGEACAASRETSQRVSSLAKGEVAAMSIASEPEMMPELTFTGPDGAPRKLEDFKGKTVLLNLWATWCVPCRSEMAALDRLQKEAGSEKFEVVTVNIDTSRLERPKSFLNEIGAKSLAFYADPKAEIFFQLKQTGQALGLPTTFLIDGKGCQIGLMQGPAKWDSEEGRSLVTQTAELSSTPVATPIARP</sequence>
<evidence type="ECO:0000256" key="3">
    <source>
        <dbReference type="ARBA" id="ARBA00023284"/>
    </source>
</evidence>
<dbReference type="InterPro" id="IPR036249">
    <property type="entry name" value="Thioredoxin-like_sf"/>
</dbReference>
<accession>A0A2D2D0M4</accession>
<keyword evidence="2" id="KW-0201">Cytochrome c-type biogenesis</keyword>
<feature type="domain" description="Thioredoxin" evidence="5">
    <location>
        <begin position="69"/>
        <end position="215"/>
    </location>
</feature>
<dbReference type="GO" id="GO:0015036">
    <property type="term" value="F:disulfide oxidoreductase activity"/>
    <property type="evidence" value="ECO:0007669"/>
    <property type="project" value="UniProtKB-ARBA"/>
</dbReference>
<dbReference type="CDD" id="cd02966">
    <property type="entry name" value="TlpA_like_family"/>
    <property type="match status" value="1"/>
</dbReference>
<protein>
    <submittedName>
        <fullName evidence="6">TlpA family protein disulfide reductase</fullName>
    </submittedName>
</protein>
<dbReference type="GO" id="GO:0030313">
    <property type="term" value="C:cell envelope"/>
    <property type="evidence" value="ECO:0007669"/>
    <property type="project" value="UniProtKB-SubCell"/>
</dbReference>
<evidence type="ECO:0000259" key="5">
    <source>
        <dbReference type="PROSITE" id="PS51352"/>
    </source>
</evidence>
<dbReference type="InterPro" id="IPR017937">
    <property type="entry name" value="Thioredoxin_CS"/>
</dbReference>
<keyword evidence="7" id="KW-1185">Reference proteome</keyword>
<evidence type="ECO:0000313" key="7">
    <source>
        <dbReference type="Proteomes" id="UP000230709"/>
    </source>
</evidence>
<dbReference type="RefSeq" id="WP_003612293.1">
    <property type="nucleotide sequence ID" value="NZ_ADVE02000001.1"/>
</dbReference>
<name>A0A2D2D0M4_METT3</name>
<evidence type="ECO:0000256" key="1">
    <source>
        <dbReference type="ARBA" id="ARBA00004196"/>
    </source>
</evidence>
<dbReference type="Gene3D" id="3.40.30.10">
    <property type="entry name" value="Glutaredoxin"/>
    <property type="match status" value="1"/>
</dbReference>
<reference evidence="7" key="1">
    <citation type="submission" date="2017-10" db="EMBL/GenBank/DDBJ databases">
        <title>Completed PacBio SMRT sequence of Methylosinus trichosporium OB3b reveals presence of a third large plasmid.</title>
        <authorList>
            <person name="Charles T.C."/>
            <person name="Lynch M.D.J."/>
            <person name="Heil J.R."/>
            <person name="Cheng J."/>
        </authorList>
    </citation>
    <scope>NUCLEOTIDE SEQUENCE [LARGE SCALE GENOMIC DNA]</scope>
    <source>
        <strain evidence="7">OB3b</strain>
    </source>
</reference>
<dbReference type="SUPFAM" id="SSF52833">
    <property type="entry name" value="Thioredoxin-like"/>
    <property type="match status" value="1"/>
</dbReference>
<dbReference type="Pfam" id="PF08534">
    <property type="entry name" value="Redoxin"/>
    <property type="match status" value="1"/>
</dbReference>
<dbReference type="Proteomes" id="UP000230709">
    <property type="component" value="Chromosome"/>
</dbReference>
<evidence type="ECO:0000256" key="4">
    <source>
        <dbReference type="SAM" id="Phobius"/>
    </source>
</evidence>
<dbReference type="PANTHER" id="PTHR42852">
    <property type="entry name" value="THIOL:DISULFIDE INTERCHANGE PROTEIN DSBE"/>
    <property type="match status" value="1"/>
</dbReference>
<comment type="subcellular location">
    <subcellularLocation>
        <location evidence="1">Cell envelope</location>
    </subcellularLocation>
</comment>
<dbReference type="EMBL" id="CP023737">
    <property type="protein sequence ID" value="ATQ68512.1"/>
    <property type="molecule type" value="Genomic_DNA"/>
</dbReference>
<proteinExistence type="predicted"/>
<dbReference type="STRING" id="595536.GCA_000178815_02776"/>
<keyword evidence="4" id="KW-0472">Membrane</keyword>
<feature type="transmembrane region" description="Helical" evidence="4">
    <location>
        <begin position="12"/>
        <end position="31"/>
    </location>
</feature>
<evidence type="ECO:0000313" key="6">
    <source>
        <dbReference type="EMBL" id="ATQ68512.1"/>
    </source>
</evidence>
<dbReference type="GO" id="GO:0017004">
    <property type="term" value="P:cytochrome complex assembly"/>
    <property type="evidence" value="ECO:0007669"/>
    <property type="project" value="UniProtKB-KW"/>
</dbReference>
<keyword evidence="4" id="KW-0812">Transmembrane</keyword>
<dbReference type="KEGG" id="mtw:CQW49_11945"/>
<organism evidence="6 7">
    <name type="scientific">Methylosinus trichosporium (strain ATCC 35070 / NCIMB 11131 / UNIQEM 75 / OB3b)</name>
    <dbReference type="NCBI Taxonomy" id="595536"/>
    <lineage>
        <taxon>Bacteria</taxon>
        <taxon>Pseudomonadati</taxon>
        <taxon>Pseudomonadota</taxon>
        <taxon>Alphaproteobacteria</taxon>
        <taxon>Hyphomicrobiales</taxon>
        <taxon>Methylocystaceae</taxon>
        <taxon>Methylosinus</taxon>
    </lineage>
</organism>
<dbReference type="NCBIfam" id="NF047696">
    <property type="entry name" value="ThlDiSintTplARhiz"/>
    <property type="match status" value="1"/>
</dbReference>
<dbReference type="PROSITE" id="PS00194">
    <property type="entry name" value="THIOREDOXIN_1"/>
    <property type="match status" value="1"/>
</dbReference>
<keyword evidence="4" id="KW-1133">Transmembrane helix</keyword>
<dbReference type="AlphaFoldDB" id="A0A2D2D0M4"/>
<dbReference type="InterPro" id="IPR050553">
    <property type="entry name" value="Thioredoxin_ResA/DsbE_sf"/>
</dbReference>
<dbReference type="InterPro" id="IPR013740">
    <property type="entry name" value="Redoxin"/>
</dbReference>
<gene>
    <name evidence="6" type="ORF">CQW49_11945</name>
</gene>